<gene>
    <name evidence="2" type="ORF">AVDCRST_MAG20-2285</name>
</gene>
<name>A0A6J4IFR2_9ACTN</name>
<feature type="compositionally biased region" description="Low complexity" evidence="1">
    <location>
        <begin position="46"/>
        <end position="58"/>
    </location>
</feature>
<protein>
    <submittedName>
        <fullName evidence="2">Cobalt-zinc-cadmium resistance protein</fullName>
    </submittedName>
</protein>
<accession>A0A6J4IFR2</accession>
<feature type="compositionally biased region" description="Basic residues" evidence="1">
    <location>
        <begin position="325"/>
        <end position="334"/>
    </location>
</feature>
<feature type="non-terminal residue" evidence="2">
    <location>
        <position position="377"/>
    </location>
</feature>
<feature type="compositionally biased region" description="Pro residues" evidence="1">
    <location>
        <begin position="127"/>
        <end position="137"/>
    </location>
</feature>
<proteinExistence type="predicted"/>
<evidence type="ECO:0000313" key="2">
    <source>
        <dbReference type="EMBL" id="CAA9251423.1"/>
    </source>
</evidence>
<feature type="compositionally biased region" description="Basic and acidic residues" evidence="1">
    <location>
        <begin position="344"/>
        <end position="357"/>
    </location>
</feature>
<feature type="compositionally biased region" description="Basic residues" evidence="1">
    <location>
        <begin position="142"/>
        <end position="158"/>
    </location>
</feature>
<feature type="compositionally biased region" description="Gly residues" evidence="1">
    <location>
        <begin position="98"/>
        <end position="109"/>
    </location>
</feature>
<organism evidence="2">
    <name type="scientific">uncultured Acidimicrobiales bacterium</name>
    <dbReference type="NCBI Taxonomy" id="310071"/>
    <lineage>
        <taxon>Bacteria</taxon>
        <taxon>Bacillati</taxon>
        <taxon>Actinomycetota</taxon>
        <taxon>Acidimicrobiia</taxon>
        <taxon>Acidimicrobiales</taxon>
        <taxon>environmental samples</taxon>
    </lineage>
</organism>
<evidence type="ECO:0000256" key="1">
    <source>
        <dbReference type="SAM" id="MobiDB-lite"/>
    </source>
</evidence>
<dbReference type="EMBL" id="CADCSY010000102">
    <property type="protein sequence ID" value="CAA9251423.1"/>
    <property type="molecule type" value="Genomic_DNA"/>
</dbReference>
<feature type="non-terminal residue" evidence="2">
    <location>
        <position position="1"/>
    </location>
</feature>
<feature type="compositionally biased region" description="Basic residues" evidence="1">
    <location>
        <begin position="229"/>
        <end position="245"/>
    </location>
</feature>
<feature type="compositionally biased region" description="Basic residues" evidence="1">
    <location>
        <begin position="62"/>
        <end position="72"/>
    </location>
</feature>
<dbReference type="AlphaFoldDB" id="A0A6J4IFR2"/>
<reference evidence="2" key="1">
    <citation type="submission" date="2020-02" db="EMBL/GenBank/DDBJ databases">
        <authorList>
            <person name="Meier V. D."/>
        </authorList>
    </citation>
    <scope>NUCLEOTIDE SEQUENCE</scope>
    <source>
        <strain evidence="2">AVDCRST_MAG20</strain>
    </source>
</reference>
<sequence length="377" mass="41870">EHARTQRCTGRTGPGRGRRSPRSGRRVRGGRPRPRPRPRRARPRPSRGAAGAADLAVPPAQPRRRGVHRHRPRDQPRGHAGPEGVAPGARRHRRVPGGDRGGQRVGGAARGHDPQLLGRADRRPPRGRLPPRSPPADPALHLRVRQGRGPGRHLHRGHDRPVGSGRGLRVGAPAHGPAADHRRRLGGGRRRDRLRRQRGRGRVPHARRPQDRVRCTGGGRPAREDGRLHLPRRGRRGHRHGHRLRAGGPGRRPGHHRGDPRRPARRRQGHLPAADGQRRPRAGGPDRGGGRSRAGGRGRGCRAGPLDRPRAPRRGRHRDQERPEHRRRPRHRRGGPPPPPPRRPPADPGHHPREPVRPRRQGPARADVAPLLRRAVL</sequence>
<feature type="region of interest" description="Disordered" evidence="1">
    <location>
        <begin position="1"/>
        <end position="377"/>
    </location>
</feature>
<feature type="compositionally biased region" description="Basic residues" evidence="1">
    <location>
        <begin position="181"/>
        <end position="207"/>
    </location>
</feature>
<feature type="compositionally biased region" description="Basic residues" evidence="1">
    <location>
        <begin position="16"/>
        <end position="45"/>
    </location>
</feature>